<accession>A0A0R3R8W1</accession>
<dbReference type="EMBL" id="UZAG01021204">
    <property type="protein sequence ID" value="VDO49555.1"/>
    <property type="molecule type" value="Genomic_DNA"/>
</dbReference>
<reference evidence="1 2" key="2">
    <citation type="submission" date="2018-11" db="EMBL/GenBank/DDBJ databases">
        <authorList>
            <consortium name="Pathogen Informatics"/>
        </authorList>
    </citation>
    <scope>NUCLEOTIDE SEQUENCE [LARGE SCALE GENOMIC DNA]</scope>
</reference>
<sequence length="69" mass="8479">MTFSISKEYEKSHEIKNIEQIKQEGWQTYKRLALKIIINNVDKKNRLDFHRNNTSTFWCFQRWSSVTRI</sequence>
<evidence type="ECO:0000313" key="2">
    <source>
        <dbReference type="Proteomes" id="UP000280834"/>
    </source>
</evidence>
<dbReference type="WBParaSite" id="BTMF_0001646701-mRNA-1">
    <property type="protein sequence ID" value="BTMF_0001646701-mRNA-1"/>
    <property type="gene ID" value="BTMF_0001646701"/>
</dbReference>
<protein>
    <submittedName>
        <fullName evidence="1 3">Uncharacterized protein</fullName>
    </submittedName>
</protein>
<evidence type="ECO:0000313" key="3">
    <source>
        <dbReference type="WBParaSite" id="BTMF_0001646701-mRNA-1"/>
    </source>
</evidence>
<gene>
    <name evidence="1" type="ORF">BTMF_LOCUS14450</name>
</gene>
<dbReference type="AlphaFoldDB" id="A0A0R3R8W1"/>
<proteinExistence type="predicted"/>
<evidence type="ECO:0000313" key="1">
    <source>
        <dbReference type="EMBL" id="VDO49555.1"/>
    </source>
</evidence>
<dbReference type="Proteomes" id="UP000280834">
    <property type="component" value="Unassembled WGS sequence"/>
</dbReference>
<reference evidence="3" key="1">
    <citation type="submission" date="2017-02" db="UniProtKB">
        <authorList>
            <consortium name="WormBaseParasite"/>
        </authorList>
    </citation>
    <scope>IDENTIFICATION</scope>
</reference>
<keyword evidence="2" id="KW-1185">Reference proteome</keyword>
<organism evidence="3">
    <name type="scientific">Brugia timori</name>
    <dbReference type="NCBI Taxonomy" id="42155"/>
    <lineage>
        <taxon>Eukaryota</taxon>
        <taxon>Metazoa</taxon>
        <taxon>Ecdysozoa</taxon>
        <taxon>Nematoda</taxon>
        <taxon>Chromadorea</taxon>
        <taxon>Rhabditida</taxon>
        <taxon>Spirurina</taxon>
        <taxon>Spiruromorpha</taxon>
        <taxon>Filarioidea</taxon>
        <taxon>Onchocercidae</taxon>
        <taxon>Brugia</taxon>
    </lineage>
</organism>
<name>A0A0R3R8W1_9BILA</name>